<evidence type="ECO:0000256" key="1">
    <source>
        <dbReference type="ARBA" id="ARBA00035112"/>
    </source>
</evidence>
<dbReference type="PANTHER" id="PTHR33365">
    <property type="entry name" value="YALI0B05434P"/>
    <property type="match status" value="1"/>
</dbReference>
<dbReference type="Proteomes" id="UP000799753">
    <property type="component" value="Unassembled WGS sequence"/>
</dbReference>
<dbReference type="EMBL" id="MU006795">
    <property type="protein sequence ID" value="KAF2636959.1"/>
    <property type="molecule type" value="Genomic_DNA"/>
</dbReference>
<dbReference type="OrthoDB" id="3687641at2759"/>
<dbReference type="InterPro" id="IPR021765">
    <property type="entry name" value="UstYa-like"/>
</dbReference>
<protein>
    <submittedName>
        <fullName evidence="2">Uncharacterized protein</fullName>
    </submittedName>
</protein>
<reference evidence="2" key="1">
    <citation type="journal article" date="2020" name="Stud. Mycol.">
        <title>101 Dothideomycetes genomes: a test case for predicting lifestyles and emergence of pathogens.</title>
        <authorList>
            <person name="Haridas S."/>
            <person name="Albert R."/>
            <person name="Binder M."/>
            <person name="Bloem J."/>
            <person name="Labutti K."/>
            <person name="Salamov A."/>
            <person name="Andreopoulos B."/>
            <person name="Baker S."/>
            <person name="Barry K."/>
            <person name="Bills G."/>
            <person name="Bluhm B."/>
            <person name="Cannon C."/>
            <person name="Castanera R."/>
            <person name="Culley D."/>
            <person name="Daum C."/>
            <person name="Ezra D."/>
            <person name="Gonzalez J."/>
            <person name="Henrissat B."/>
            <person name="Kuo A."/>
            <person name="Liang C."/>
            <person name="Lipzen A."/>
            <person name="Lutzoni F."/>
            <person name="Magnuson J."/>
            <person name="Mondo S."/>
            <person name="Nolan M."/>
            <person name="Ohm R."/>
            <person name="Pangilinan J."/>
            <person name="Park H.-J."/>
            <person name="Ramirez L."/>
            <person name="Alfaro M."/>
            <person name="Sun H."/>
            <person name="Tritt A."/>
            <person name="Yoshinaga Y."/>
            <person name="Zwiers L.-H."/>
            <person name="Turgeon B."/>
            <person name="Goodwin S."/>
            <person name="Spatafora J."/>
            <person name="Crous P."/>
            <person name="Grigoriev I."/>
        </authorList>
    </citation>
    <scope>NUCLEOTIDE SEQUENCE</scope>
    <source>
        <strain evidence="2">CBS 473.64</strain>
    </source>
</reference>
<evidence type="ECO:0000313" key="2">
    <source>
        <dbReference type="EMBL" id="KAF2636959.1"/>
    </source>
</evidence>
<dbReference type="Pfam" id="PF11807">
    <property type="entry name" value="UstYa"/>
    <property type="match status" value="1"/>
</dbReference>
<proteinExistence type="inferred from homology"/>
<keyword evidence="3" id="KW-1185">Reference proteome</keyword>
<accession>A0A6A6RN71</accession>
<sequence length="96" mass="11058">YVASTNAYHELHCIVSNLLTTSLLPLHYPNATAAEEDNLKGHIDHCLEVLREGVMCSRDTSIVSFYYRSKPGSRSKSRRTCVNWEKLEIWSLYHMV</sequence>
<feature type="non-terminal residue" evidence="2">
    <location>
        <position position="96"/>
    </location>
</feature>
<feature type="non-terminal residue" evidence="2">
    <location>
        <position position="1"/>
    </location>
</feature>
<dbReference type="GO" id="GO:0043386">
    <property type="term" value="P:mycotoxin biosynthetic process"/>
    <property type="evidence" value="ECO:0007669"/>
    <property type="project" value="InterPro"/>
</dbReference>
<comment type="similarity">
    <text evidence="1">Belongs to the ustYa family.</text>
</comment>
<evidence type="ECO:0000313" key="3">
    <source>
        <dbReference type="Proteomes" id="UP000799753"/>
    </source>
</evidence>
<gene>
    <name evidence="2" type="ORF">P280DRAFT_361180</name>
</gene>
<name>A0A6A6RN71_9PLEO</name>
<dbReference type="AlphaFoldDB" id="A0A6A6RN71"/>
<dbReference type="PANTHER" id="PTHR33365:SF7">
    <property type="entry name" value="TAT PATHWAY SIGNAL SEQUENCE"/>
    <property type="match status" value="1"/>
</dbReference>
<organism evidence="2 3">
    <name type="scientific">Massarina eburnea CBS 473.64</name>
    <dbReference type="NCBI Taxonomy" id="1395130"/>
    <lineage>
        <taxon>Eukaryota</taxon>
        <taxon>Fungi</taxon>
        <taxon>Dikarya</taxon>
        <taxon>Ascomycota</taxon>
        <taxon>Pezizomycotina</taxon>
        <taxon>Dothideomycetes</taxon>
        <taxon>Pleosporomycetidae</taxon>
        <taxon>Pleosporales</taxon>
        <taxon>Massarineae</taxon>
        <taxon>Massarinaceae</taxon>
        <taxon>Massarina</taxon>
    </lineage>
</organism>